<dbReference type="OrthoDB" id="1958035at2"/>
<dbReference type="Gene3D" id="3.40.50.10140">
    <property type="entry name" value="Toll/interleukin-1 receptor homology (TIR) domain"/>
    <property type="match status" value="1"/>
</dbReference>
<dbReference type="SMART" id="SM00255">
    <property type="entry name" value="TIR"/>
    <property type="match status" value="1"/>
</dbReference>
<evidence type="ECO:0000256" key="4">
    <source>
        <dbReference type="ARBA" id="ARBA00047304"/>
    </source>
</evidence>
<proteinExistence type="predicted"/>
<comment type="catalytic activity">
    <reaction evidence="4">
        <text>NAD(+) + H2O = ADP-D-ribose + nicotinamide + H(+)</text>
        <dbReference type="Rhea" id="RHEA:16301"/>
        <dbReference type="ChEBI" id="CHEBI:15377"/>
        <dbReference type="ChEBI" id="CHEBI:15378"/>
        <dbReference type="ChEBI" id="CHEBI:17154"/>
        <dbReference type="ChEBI" id="CHEBI:57540"/>
        <dbReference type="ChEBI" id="CHEBI:57967"/>
        <dbReference type="EC" id="3.2.2.6"/>
    </reaction>
    <physiologicalReaction direction="left-to-right" evidence="4">
        <dbReference type="Rhea" id="RHEA:16302"/>
    </physiologicalReaction>
</comment>
<evidence type="ECO:0000313" key="8">
    <source>
        <dbReference type="Proteomes" id="UP000264883"/>
    </source>
</evidence>
<evidence type="ECO:0000313" key="7">
    <source>
        <dbReference type="EMBL" id="ASW42858.1"/>
    </source>
</evidence>
<evidence type="ECO:0000259" key="6">
    <source>
        <dbReference type="PROSITE" id="PS50104"/>
    </source>
</evidence>
<feature type="domain" description="TIR" evidence="6">
    <location>
        <begin position="150"/>
        <end position="284"/>
    </location>
</feature>
<evidence type="ECO:0000256" key="5">
    <source>
        <dbReference type="SAM" id="Coils"/>
    </source>
</evidence>
<dbReference type="PROSITE" id="PS50104">
    <property type="entry name" value="TIR"/>
    <property type="match status" value="1"/>
</dbReference>
<dbReference type="SUPFAM" id="SSF52200">
    <property type="entry name" value="Toll/Interleukin receptor TIR domain"/>
    <property type="match status" value="1"/>
</dbReference>
<gene>
    <name evidence="7" type="ORF">BEN51_05050</name>
</gene>
<accession>A0A343JBF0</accession>
<sequence length="286" mass="32730">MSTITMLQSQISRLKKEIATERKKLADEKRKESNALIKKTKAESLISRATSQSTISSKTREIQRANDDIIKSQKNQATINKKIATKETDVIRKETQLLKEEEREAKKRQQAQLIREKEIEKKHLDMLRNIQGETSASLLNNVTTSIEISNEYDVFISHAWEDKEDFVRPLAEALMNEGIKVWYDETSIKWGASIRQSIDNGLAHSRFGIVVISSIFLEKYWTNYEVDGLFQKEALNGNSVLLPIWHKVTKNEVLNKSSTLAGRNALNTAMLSIDEIVEEVKQILNI</sequence>
<dbReference type="EMBL" id="CP016786">
    <property type="protein sequence ID" value="ASW42858.1"/>
    <property type="molecule type" value="Genomic_DNA"/>
</dbReference>
<dbReference type="RefSeq" id="WP_119864996.1">
    <property type="nucleotide sequence ID" value="NZ_CP016786.1"/>
</dbReference>
<dbReference type="InterPro" id="IPR000157">
    <property type="entry name" value="TIR_dom"/>
</dbReference>
<dbReference type="PANTHER" id="PTHR32009">
    <property type="entry name" value="TMV RESISTANCE PROTEIN N-LIKE"/>
    <property type="match status" value="1"/>
</dbReference>
<reference evidence="7 8" key="1">
    <citation type="submission" date="2016-08" db="EMBL/GenBank/DDBJ databases">
        <title>Complete Genome Sequence Of The Indigo Reducing Clostridium isatidis DSM15098.</title>
        <authorList>
            <person name="Little G.T."/>
            <person name="Minton N.P."/>
        </authorList>
    </citation>
    <scope>NUCLEOTIDE SEQUENCE [LARGE SCALE GENOMIC DNA]</scope>
    <source>
        <strain evidence="7 8">DSM 15098</strain>
    </source>
</reference>
<dbReference type="AlphaFoldDB" id="A0A343JBF0"/>
<feature type="coiled-coil region" evidence="5">
    <location>
        <begin position="4"/>
        <end position="31"/>
    </location>
</feature>
<organism evidence="7 8">
    <name type="scientific">Clostridium isatidis</name>
    <dbReference type="NCBI Taxonomy" id="182773"/>
    <lineage>
        <taxon>Bacteria</taxon>
        <taxon>Bacillati</taxon>
        <taxon>Bacillota</taxon>
        <taxon>Clostridia</taxon>
        <taxon>Eubacteriales</taxon>
        <taxon>Clostridiaceae</taxon>
        <taxon>Clostridium</taxon>
    </lineage>
</organism>
<keyword evidence="8" id="KW-1185">Reference proteome</keyword>
<dbReference type="KEGG" id="cia:BEN51_05050"/>
<dbReference type="EC" id="3.2.2.6" evidence="1"/>
<dbReference type="PANTHER" id="PTHR32009:SF39">
    <property type="entry name" value="TIR DOMAIN-CONTAINING PROTEIN"/>
    <property type="match status" value="1"/>
</dbReference>
<protein>
    <recommendedName>
        <fullName evidence="1">ADP-ribosyl cyclase/cyclic ADP-ribose hydrolase</fullName>
        <ecNumber evidence="1">3.2.2.6</ecNumber>
    </recommendedName>
</protein>
<keyword evidence="5" id="KW-0175">Coiled coil</keyword>
<dbReference type="InterPro" id="IPR035897">
    <property type="entry name" value="Toll_tir_struct_dom_sf"/>
</dbReference>
<dbReference type="GO" id="GO:0007165">
    <property type="term" value="P:signal transduction"/>
    <property type="evidence" value="ECO:0007669"/>
    <property type="project" value="InterPro"/>
</dbReference>
<evidence type="ECO:0000256" key="2">
    <source>
        <dbReference type="ARBA" id="ARBA00022801"/>
    </source>
</evidence>
<name>A0A343JBF0_9CLOT</name>
<dbReference type="Pfam" id="PF13676">
    <property type="entry name" value="TIR_2"/>
    <property type="match status" value="1"/>
</dbReference>
<keyword evidence="3" id="KW-0520">NAD</keyword>
<evidence type="ECO:0000256" key="1">
    <source>
        <dbReference type="ARBA" id="ARBA00011982"/>
    </source>
</evidence>
<dbReference type="GO" id="GO:0061809">
    <property type="term" value="F:NAD+ nucleosidase activity, cyclic ADP-ribose generating"/>
    <property type="evidence" value="ECO:0007669"/>
    <property type="project" value="UniProtKB-EC"/>
</dbReference>
<evidence type="ECO:0000256" key="3">
    <source>
        <dbReference type="ARBA" id="ARBA00023027"/>
    </source>
</evidence>
<keyword evidence="2" id="KW-0378">Hydrolase</keyword>
<dbReference type="Proteomes" id="UP000264883">
    <property type="component" value="Chromosome"/>
</dbReference>